<dbReference type="EMBL" id="JN704706">
    <property type="protein sequence ID" value="AEW89136.1"/>
    <property type="molecule type" value="Genomic_DNA"/>
</dbReference>
<dbReference type="GO" id="GO:0046080">
    <property type="term" value="P:dUTP metabolic process"/>
    <property type="evidence" value="ECO:0007669"/>
    <property type="project" value="InterPro"/>
</dbReference>
<evidence type="ECO:0000259" key="5">
    <source>
        <dbReference type="Pfam" id="PF00692"/>
    </source>
</evidence>
<dbReference type="GO" id="GO:0004170">
    <property type="term" value="F:dUTP diphosphatase activity"/>
    <property type="evidence" value="ECO:0007669"/>
    <property type="project" value="InterPro"/>
</dbReference>
<accession>G9IX70</accession>
<dbReference type="SUPFAM" id="SSF51283">
    <property type="entry name" value="dUTPase-like"/>
    <property type="match status" value="2"/>
</dbReference>
<dbReference type="InterPro" id="IPR036157">
    <property type="entry name" value="dUTPase-like_sf"/>
</dbReference>
<evidence type="ECO:0000256" key="1">
    <source>
        <dbReference type="ARBA" id="ARBA00022723"/>
    </source>
</evidence>
<keyword evidence="2" id="KW-0378">Hydrolase</keyword>
<evidence type="ECO:0000313" key="6">
    <source>
        <dbReference type="EMBL" id="AEW89136.1"/>
    </source>
</evidence>
<dbReference type="GO" id="GO:0046872">
    <property type="term" value="F:metal ion binding"/>
    <property type="evidence" value="ECO:0007669"/>
    <property type="project" value="UniProtKB-KW"/>
</dbReference>
<evidence type="ECO:0000256" key="3">
    <source>
        <dbReference type="ARBA" id="ARBA00022842"/>
    </source>
</evidence>
<feature type="domain" description="dUTPase-like" evidence="5">
    <location>
        <begin position="226"/>
        <end position="354"/>
    </location>
</feature>
<dbReference type="HAMAP" id="MF_04031">
    <property type="entry name" value="HSV_DUT"/>
    <property type="match status" value="1"/>
</dbReference>
<sequence length="398" mass="45078">MNEAVIDPILETAVNTGDMFCSQTIPNRCLKDTILIEVQPECADTLQCVLDDKVSRHQPLLLRNHKKLELPSEKSVTRGGFYMQQLELLVKSAPPNEYALLLIQCKDTALADEDNFFVANGVIDAGYRGVISALLYYRPGVTVILPGHLTIYLFPVKLRQSRLLPKNVLKHLDPIFKSLQVQPLSNSPSNYEKPVIPEFADISTVQQGQPLHRDSAEYHIDVPLTYKHIINPKRQEDAGYDICVPYNLYLKRNEFIKIVLPIIRDWDLQHPSINAYIFGRSSKSRSGIIVCPTAWPAGEHCKFYVYNLTGDDIRIKTGDRLAQVLLIDHNTQIHLKHNVLSNIAFPYAIRGKCGIPGVQWYFTKTLDLIATPSERGTRGFGSTDKETNDVDFLLKHQM</sequence>
<evidence type="ECO:0000313" key="7">
    <source>
        <dbReference type="Proteomes" id="UP000157471"/>
    </source>
</evidence>
<protein>
    <submittedName>
        <fullName evidence="6">dUTPase</fullName>
    </submittedName>
</protein>
<dbReference type="Gene3D" id="2.70.40.10">
    <property type="match status" value="1"/>
</dbReference>
<proteinExistence type="inferred from homology"/>
<evidence type="ECO:0000256" key="2">
    <source>
        <dbReference type="ARBA" id="ARBA00022801"/>
    </source>
</evidence>
<keyword evidence="4" id="KW-0546">Nucleotide metabolism</keyword>
<dbReference type="Pfam" id="PF00692">
    <property type="entry name" value="dUTPase"/>
    <property type="match status" value="1"/>
</dbReference>
<keyword evidence="1" id="KW-0479">Metal-binding</keyword>
<keyword evidence="3" id="KW-0460">Magnesium</keyword>
<dbReference type="InterPro" id="IPR029054">
    <property type="entry name" value="dUTPase-like"/>
</dbReference>
<evidence type="ECO:0000256" key="4">
    <source>
        <dbReference type="ARBA" id="ARBA00023080"/>
    </source>
</evidence>
<reference evidence="6 7" key="1">
    <citation type="journal article" date="2012" name="J. Virol.">
        <title>Sequencing of 21 varicella-zoster virus genomes reveals two novel genotypes and evidence of recombination.</title>
        <authorList>
            <person name="Zell R."/>
            <person name="Taudien S."/>
            <person name="Pfaff F."/>
            <person name="Wutzler P."/>
            <person name="Platzer M."/>
            <person name="Sauerbrei A."/>
        </authorList>
    </citation>
    <scope>NUCLEOTIDE SEQUENCE [LARGE SCALE GENOMIC DNA]</scope>
    <source>
        <strain evidence="6">VZVi/Weimar.GER/04.05/V[5]</strain>
    </source>
</reference>
<organismHost>
    <name type="scientific">Homo sapiens</name>
    <name type="common">Human</name>
    <dbReference type="NCBI Taxonomy" id="9606"/>
</organismHost>
<dbReference type="InterPro" id="IPR034745">
    <property type="entry name" value="HSV_DUT"/>
</dbReference>
<name>G9IX70_HHV3</name>
<dbReference type="Proteomes" id="UP000157471">
    <property type="component" value="Genome"/>
</dbReference>
<gene>
    <name evidence="6" type="ORF">HHV3gp09</name>
</gene>
<organism evidence="6 7">
    <name type="scientific">Human herpesvirus 3</name>
    <name type="common">HHV-3</name>
    <name type="synonym">Varicella-zoster virus</name>
    <dbReference type="NCBI Taxonomy" id="10335"/>
    <lineage>
        <taxon>Viruses</taxon>
        <taxon>Duplodnaviria</taxon>
        <taxon>Heunggongvirae</taxon>
        <taxon>Peploviricota</taxon>
        <taxon>Herviviricetes</taxon>
        <taxon>Herpesvirales</taxon>
        <taxon>Orthoherpesviridae</taxon>
        <taxon>Alphaherpesvirinae</taxon>
        <taxon>Varicellovirus</taxon>
        <taxon>Varicellovirus humanalpha3</taxon>
    </lineage>
</organism>